<organism evidence="1 2">
    <name type="scientific">Corchorus olitorius</name>
    <dbReference type="NCBI Taxonomy" id="93759"/>
    <lineage>
        <taxon>Eukaryota</taxon>
        <taxon>Viridiplantae</taxon>
        <taxon>Streptophyta</taxon>
        <taxon>Embryophyta</taxon>
        <taxon>Tracheophyta</taxon>
        <taxon>Spermatophyta</taxon>
        <taxon>Magnoliopsida</taxon>
        <taxon>eudicotyledons</taxon>
        <taxon>Gunneridae</taxon>
        <taxon>Pentapetalae</taxon>
        <taxon>rosids</taxon>
        <taxon>malvids</taxon>
        <taxon>Malvales</taxon>
        <taxon>Malvaceae</taxon>
        <taxon>Grewioideae</taxon>
        <taxon>Apeibeae</taxon>
        <taxon>Corchorus</taxon>
    </lineage>
</organism>
<evidence type="ECO:0000313" key="1">
    <source>
        <dbReference type="EMBL" id="OMO84754.1"/>
    </source>
</evidence>
<sequence length="122" mass="13978">MVVIDLVNVHDFVDIARTVLLEFIQPEDGICYTSVTYAFNNGSFGSFSEDIYDMVYIADAIRKIKGHRYISKFHILRAFDYIAPRIREFIDNLKHEVGLQGIEEVATHPPYNACVPVCWGFS</sequence>
<dbReference type="EMBL" id="AWUE01017814">
    <property type="protein sequence ID" value="OMO84754.1"/>
    <property type="molecule type" value="Genomic_DNA"/>
</dbReference>
<comment type="caution">
    <text evidence="1">The sequence shown here is derived from an EMBL/GenBank/DDBJ whole genome shotgun (WGS) entry which is preliminary data.</text>
</comment>
<accession>A0A1R3IQB3</accession>
<reference evidence="2" key="1">
    <citation type="submission" date="2013-09" db="EMBL/GenBank/DDBJ databases">
        <title>Corchorus olitorius genome sequencing.</title>
        <authorList>
            <person name="Alam M."/>
            <person name="Haque M.S."/>
            <person name="Islam M.S."/>
            <person name="Emdad E.M."/>
            <person name="Islam M.M."/>
            <person name="Ahmed B."/>
            <person name="Halim A."/>
            <person name="Hossen Q.M.M."/>
            <person name="Hossain M.Z."/>
            <person name="Ahmed R."/>
            <person name="Khan M.M."/>
            <person name="Islam R."/>
            <person name="Rashid M.M."/>
            <person name="Khan S.A."/>
            <person name="Rahman M.S."/>
            <person name="Alam M."/>
            <person name="Yahiya A.S."/>
            <person name="Khan M.S."/>
            <person name="Azam M.S."/>
            <person name="Haque T."/>
            <person name="Lashkar M.Z.H."/>
            <person name="Akhand A.I."/>
            <person name="Morshed G."/>
            <person name="Roy S."/>
            <person name="Uddin K.S."/>
            <person name="Rabeya T."/>
            <person name="Hossain A.S."/>
            <person name="Chowdhury A."/>
            <person name="Snigdha A.R."/>
            <person name="Mortoza M.S."/>
            <person name="Matin S.A."/>
            <person name="Hoque S.M.E."/>
            <person name="Islam M.K."/>
            <person name="Roy D.K."/>
            <person name="Haider R."/>
            <person name="Moosa M.M."/>
            <person name="Elias S.M."/>
            <person name="Hasan A.M."/>
            <person name="Jahan S."/>
            <person name="Shafiuddin M."/>
            <person name="Mahmood N."/>
            <person name="Shommy N.S."/>
        </authorList>
    </citation>
    <scope>NUCLEOTIDE SEQUENCE [LARGE SCALE GENOMIC DNA]</scope>
    <source>
        <strain evidence="2">cv. O-4</strain>
    </source>
</reference>
<dbReference type="OrthoDB" id="1632597at2759"/>
<gene>
    <name evidence="1" type="ORF">COLO4_21879</name>
</gene>
<name>A0A1R3IQB3_9ROSI</name>
<protein>
    <submittedName>
        <fullName evidence="1">Uncharacterized protein</fullName>
    </submittedName>
</protein>
<dbReference type="Proteomes" id="UP000187203">
    <property type="component" value="Unassembled WGS sequence"/>
</dbReference>
<evidence type="ECO:0000313" key="2">
    <source>
        <dbReference type="Proteomes" id="UP000187203"/>
    </source>
</evidence>
<dbReference type="AlphaFoldDB" id="A0A1R3IQB3"/>
<proteinExistence type="predicted"/>
<keyword evidence="2" id="KW-1185">Reference proteome</keyword>